<organism evidence="1 2">
    <name type="scientific">Nocardiopsis composta</name>
    <dbReference type="NCBI Taxonomy" id="157465"/>
    <lineage>
        <taxon>Bacteria</taxon>
        <taxon>Bacillati</taxon>
        <taxon>Actinomycetota</taxon>
        <taxon>Actinomycetes</taxon>
        <taxon>Streptosporangiales</taxon>
        <taxon>Nocardiopsidaceae</taxon>
        <taxon>Nocardiopsis</taxon>
    </lineage>
</organism>
<keyword evidence="2" id="KW-1185">Reference proteome</keyword>
<name>A0A7W8VBU6_9ACTN</name>
<dbReference type="EMBL" id="JACHDB010000001">
    <property type="protein sequence ID" value="MBB5430270.1"/>
    <property type="molecule type" value="Genomic_DNA"/>
</dbReference>
<comment type="caution">
    <text evidence="1">The sequence shown here is derived from an EMBL/GenBank/DDBJ whole genome shotgun (WGS) entry which is preliminary data.</text>
</comment>
<sequence length="142" mass="15728">MSLHYEVVVACFLREDTPPEVLDAVRWHIGLAEERPDGLDPGEHPVPAFLLDPESRLPGGDVAELRRQYRWTAPDGADVYAWGLHARGRWLDDDLGNLAVLLDLLAPCAEDGHAGSFREEHDLLPTVLAFRDGAHFVAGRAE</sequence>
<dbReference type="RefSeq" id="WP_184388033.1">
    <property type="nucleotide sequence ID" value="NZ_BAAAJD010000081.1"/>
</dbReference>
<protein>
    <submittedName>
        <fullName evidence="1">Uncharacterized protein</fullName>
    </submittedName>
</protein>
<dbReference type="Proteomes" id="UP000572635">
    <property type="component" value="Unassembled WGS sequence"/>
</dbReference>
<evidence type="ECO:0000313" key="2">
    <source>
        <dbReference type="Proteomes" id="UP000572635"/>
    </source>
</evidence>
<reference evidence="1 2" key="1">
    <citation type="submission" date="2020-08" db="EMBL/GenBank/DDBJ databases">
        <title>Sequencing the genomes of 1000 actinobacteria strains.</title>
        <authorList>
            <person name="Klenk H.-P."/>
        </authorList>
    </citation>
    <scope>NUCLEOTIDE SEQUENCE [LARGE SCALE GENOMIC DNA]</scope>
    <source>
        <strain evidence="1 2">DSM 44551</strain>
    </source>
</reference>
<dbReference type="AlphaFoldDB" id="A0A7W8VBU6"/>
<accession>A0A7W8VBU6</accession>
<gene>
    <name evidence="1" type="ORF">HDA36_000354</name>
</gene>
<proteinExistence type="predicted"/>
<evidence type="ECO:0000313" key="1">
    <source>
        <dbReference type="EMBL" id="MBB5430270.1"/>
    </source>
</evidence>